<dbReference type="GO" id="GO:0046061">
    <property type="term" value="P:dATP catabolic process"/>
    <property type="evidence" value="ECO:0007669"/>
    <property type="project" value="TreeGrafter"/>
</dbReference>
<dbReference type="EMBL" id="QFQP01000011">
    <property type="protein sequence ID" value="PZR12734.1"/>
    <property type="molecule type" value="Genomic_DNA"/>
</dbReference>
<dbReference type="EC" id="3.6.1.8" evidence="3"/>
<comment type="caution">
    <text evidence="6">The sequence shown here is derived from an EMBL/GenBank/DDBJ whole genome shotgun (WGS) entry which is preliminary data.</text>
</comment>
<dbReference type="PANTHER" id="PTHR30522">
    <property type="entry name" value="NUCLEOSIDE TRIPHOSPHATE PYROPHOSPHOHYDROLASE"/>
    <property type="match status" value="1"/>
</dbReference>
<evidence type="ECO:0000259" key="5">
    <source>
        <dbReference type="Pfam" id="PF03819"/>
    </source>
</evidence>
<dbReference type="InterPro" id="IPR011551">
    <property type="entry name" value="NTP_PyrPHydrolase_MazG"/>
</dbReference>
<dbReference type="SUPFAM" id="SSF101386">
    <property type="entry name" value="all-alpha NTP pyrophosphatases"/>
    <property type="match status" value="2"/>
</dbReference>
<comment type="catalytic activity">
    <reaction evidence="1">
        <text>ATP + H2O = AMP + diphosphate + H(+)</text>
        <dbReference type="Rhea" id="RHEA:14245"/>
        <dbReference type="ChEBI" id="CHEBI:15377"/>
        <dbReference type="ChEBI" id="CHEBI:15378"/>
        <dbReference type="ChEBI" id="CHEBI:30616"/>
        <dbReference type="ChEBI" id="CHEBI:33019"/>
        <dbReference type="ChEBI" id="CHEBI:456215"/>
        <dbReference type="EC" id="3.6.1.8"/>
    </reaction>
</comment>
<dbReference type="GO" id="GO:0006950">
    <property type="term" value="P:response to stress"/>
    <property type="evidence" value="ECO:0007669"/>
    <property type="project" value="UniProtKB-ARBA"/>
</dbReference>
<gene>
    <name evidence="6" type="ORF">DI536_14270</name>
</gene>
<dbReference type="NCBIfam" id="NF007113">
    <property type="entry name" value="PRK09562.1"/>
    <property type="match status" value="1"/>
</dbReference>
<dbReference type="CDD" id="cd11529">
    <property type="entry name" value="NTP-PPase_MazG_Cterm"/>
    <property type="match status" value="1"/>
</dbReference>
<dbReference type="GO" id="GO:0046076">
    <property type="term" value="P:dTTP catabolic process"/>
    <property type="evidence" value="ECO:0007669"/>
    <property type="project" value="TreeGrafter"/>
</dbReference>
<evidence type="ECO:0000313" key="7">
    <source>
        <dbReference type="Proteomes" id="UP000249061"/>
    </source>
</evidence>
<evidence type="ECO:0000256" key="4">
    <source>
        <dbReference type="ARBA" id="ARBA00074799"/>
    </source>
</evidence>
<dbReference type="PANTHER" id="PTHR30522:SF0">
    <property type="entry name" value="NUCLEOSIDE TRIPHOSPHATE PYROPHOSPHOHYDROLASE"/>
    <property type="match status" value="1"/>
</dbReference>
<evidence type="ECO:0000313" key="6">
    <source>
        <dbReference type="EMBL" id="PZR12734.1"/>
    </source>
</evidence>
<protein>
    <recommendedName>
        <fullName evidence="4">Nucleoside triphosphate pyrophosphohydrolase</fullName>
        <ecNumber evidence="3">3.6.1.8</ecNumber>
    </recommendedName>
</protein>
<dbReference type="NCBIfam" id="TIGR00444">
    <property type="entry name" value="mazG"/>
    <property type="match status" value="1"/>
</dbReference>
<dbReference type="GO" id="GO:0046047">
    <property type="term" value="P:TTP catabolic process"/>
    <property type="evidence" value="ECO:0007669"/>
    <property type="project" value="TreeGrafter"/>
</dbReference>
<keyword evidence="6" id="KW-0378">Hydrolase</keyword>
<dbReference type="GO" id="GO:0046052">
    <property type="term" value="P:UTP catabolic process"/>
    <property type="evidence" value="ECO:0007669"/>
    <property type="project" value="TreeGrafter"/>
</dbReference>
<dbReference type="Proteomes" id="UP000249061">
    <property type="component" value="Unassembled WGS sequence"/>
</dbReference>
<dbReference type="InterPro" id="IPR048011">
    <property type="entry name" value="NTP-PPase_MazG-like_C"/>
</dbReference>
<comment type="similarity">
    <text evidence="2">Belongs to the nucleoside triphosphate pyrophosphohydrolase family.</text>
</comment>
<dbReference type="Gene3D" id="1.10.287.1080">
    <property type="entry name" value="MazG-like"/>
    <property type="match status" value="2"/>
</dbReference>
<accession>A0A2W5VA38</accession>
<dbReference type="GO" id="GO:0047693">
    <property type="term" value="F:ATP diphosphatase activity"/>
    <property type="evidence" value="ECO:0007669"/>
    <property type="project" value="UniProtKB-EC"/>
</dbReference>
<dbReference type="InterPro" id="IPR048015">
    <property type="entry name" value="NTP-PPase_MazG-like_N"/>
</dbReference>
<evidence type="ECO:0000256" key="2">
    <source>
        <dbReference type="ARBA" id="ARBA00061115"/>
    </source>
</evidence>
<dbReference type="FunFam" id="1.10.287.1080:FF:000003">
    <property type="entry name" value="Nucleoside triphosphate pyrophosphohydrolase"/>
    <property type="match status" value="1"/>
</dbReference>
<dbReference type="GO" id="GO:0006203">
    <property type="term" value="P:dGTP catabolic process"/>
    <property type="evidence" value="ECO:0007669"/>
    <property type="project" value="TreeGrafter"/>
</dbReference>
<name>A0A2W5VA38_9BACT</name>
<evidence type="ECO:0000256" key="3">
    <source>
        <dbReference type="ARBA" id="ARBA00066372"/>
    </source>
</evidence>
<dbReference type="Pfam" id="PF03819">
    <property type="entry name" value="MazG"/>
    <property type="match status" value="2"/>
</dbReference>
<dbReference type="FunFam" id="1.10.287.1080:FF:000001">
    <property type="entry name" value="Nucleoside triphosphate pyrophosphohydrolase"/>
    <property type="match status" value="1"/>
</dbReference>
<dbReference type="AlphaFoldDB" id="A0A2W5VA38"/>
<dbReference type="CDD" id="cd11528">
    <property type="entry name" value="NTP-PPase_MazG_Nterm"/>
    <property type="match status" value="1"/>
</dbReference>
<sequence length="269" mass="29551">MSDIGAAVERLAEIMRKLRAPGGCPWDREQDLKSLRPYLIEEAYEVLEEMDRVAEGGPWSPLAEELGDLLFQIVFHAQLASEQNQFGLADVANAIADKLERRHPHVFGDAKASNSTQVLENWAKLKAKERKAKHGHVGSVLDGVPKDAPGLQRAERLTEKASRIGFDWPDVTGVIAKVDEEVAELKEAMAGKDKAAMEHELGDALFALVNLGRHLGIAPEDAMRAANRRFTTRFHAVEKGLEAQGVAFGEASLDQMNALWEQAKAAEKA</sequence>
<feature type="domain" description="NTP pyrophosphohydrolase MazG-like" evidence="5">
    <location>
        <begin position="30"/>
        <end position="107"/>
    </location>
</feature>
<dbReference type="GO" id="GO:0046081">
    <property type="term" value="P:dUTP catabolic process"/>
    <property type="evidence" value="ECO:0007669"/>
    <property type="project" value="TreeGrafter"/>
</dbReference>
<proteinExistence type="inferred from homology"/>
<reference evidence="6 7" key="1">
    <citation type="submission" date="2017-08" db="EMBL/GenBank/DDBJ databases">
        <title>Infants hospitalized years apart are colonized by the same room-sourced microbial strains.</title>
        <authorList>
            <person name="Brooks B."/>
            <person name="Olm M.R."/>
            <person name="Firek B.A."/>
            <person name="Baker R."/>
            <person name="Thomas B.C."/>
            <person name="Morowitz M.J."/>
            <person name="Banfield J.F."/>
        </authorList>
    </citation>
    <scope>NUCLEOTIDE SEQUENCE [LARGE SCALE GENOMIC DNA]</scope>
    <source>
        <strain evidence="6">S2_003_000_R2_14</strain>
    </source>
</reference>
<feature type="domain" description="NTP pyrophosphohydrolase MazG-like" evidence="5">
    <location>
        <begin position="175"/>
        <end position="233"/>
    </location>
</feature>
<organism evidence="6 7">
    <name type="scientific">Archangium gephyra</name>
    <dbReference type="NCBI Taxonomy" id="48"/>
    <lineage>
        <taxon>Bacteria</taxon>
        <taxon>Pseudomonadati</taxon>
        <taxon>Myxococcota</taxon>
        <taxon>Myxococcia</taxon>
        <taxon>Myxococcales</taxon>
        <taxon>Cystobacterineae</taxon>
        <taxon>Archangiaceae</taxon>
        <taxon>Archangium</taxon>
    </lineage>
</organism>
<dbReference type="InterPro" id="IPR004518">
    <property type="entry name" value="MazG-like_dom"/>
</dbReference>
<evidence type="ECO:0000256" key="1">
    <source>
        <dbReference type="ARBA" id="ARBA00052141"/>
    </source>
</evidence>